<evidence type="ECO:0000256" key="4">
    <source>
        <dbReference type="ARBA" id="ARBA00022679"/>
    </source>
</evidence>
<comment type="catalytic activity">
    <reaction evidence="1">
        <text>ATP + protein L-histidine = ADP + protein N-phospho-L-histidine.</text>
        <dbReference type="EC" id="2.7.13.3"/>
    </reaction>
</comment>
<evidence type="ECO:0000256" key="7">
    <source>
        <dbReference type="ARBA" id="ARBA00022840"/>
    </source>
</evidence>
<dbReference type="Pfam" id="PF13589">
    <property type="entry name" value="HATPase_c_3"/>
    <property type="match status" value="1"/>
</dbReference>
<dbReference type="InterPro" id="IPR005467">
    <property type="entry name" value="His_kinase_dom"/>
</dbReference>
<evidence type="ECO:0000256" key="1">
    <source>
        <dbReference type="ARBA" id="ARBA00000085"/>
    </source>
</evidence>
<proteinExistence type="predicted"/>
<dbReference type="EC" id="2.7.13.3" evidence="2"/>
<evidence type="ECO:0000256" key="3">
    <source>
        <dbReference type="ARBA" id="ARBA00022553"/>
    </source>
</evidence>
<dbReference type="InterPro" id="IPR004358">
    <property type="entry name" value="Sig_transdc_His_kin-like_C"/>
</dbReference>
<sequence length="704" mass="79239">MHFKFSPSILSRLGEELIPNPDQGILELVKNSYDADATVCEIELFNTEEIGGSIVISDNGMGMDLETLQSGWFVIGKSEKEGASDRTPVHNRLRVGSKGLGRLAALRHGSHVELTTRPKSKPNIEYIVSVCWNDFDTVDSVEDVSLSPNIRQTELGHGTTIIISNLKVKIGKLEINRLARGLLLLADPFETNISFRPRLIGTGFTDIERQVNEQFFDDAEFFLKASLDENGYALANLFDRKGALVASASHYDISKHRKQIDIAERALDEEKFSTDSPYLKSVPVDFELWIFQLNPQSFSPLDRHHLPKIRHWLEAVGGVHLYHRGLRVAPYGDKGDDWLKINFSRSRNPQVRPSNSTVIGRVIAEDSNSQLLQKTDRLGFLENETFLNLQQFAMNTLEWVADFRLQTVEVKQEQVKREIKPKIAEAKKNIEDIITTYILEPKPQEETLLAFKGYDNIREEEVDILNVELQLYRSLATAGTTAAIFAHESGREINTLKGQVGILNAKMQKYIENEIYVKYFAKTFTTIQKLAGSVQSFAKYPIYLLKKEKRSRRSVEIHQVINDVISLFDPFLESSNTTIELDRVDSELNLRGSTALVEAILINLITNSINAFNEKNAPIQNRKIVIRTESNEEFIWLRVMDNALGIQGLTIDEIWLAGKTTTRSGTGLGLKIAKDSVIDLGGQISVIANGQLGGAEFIVQLPLK</sequence>
<evidence type="ECO:0000256" key="8">
    <source>
        <dbReference type="ARBA" id="ARBA00023012"/>
    </source>
</evidence>
<dbReference type="Pfam" id="PF02518">
    <property type="entry name" value="HATPase_c"/>
    <property type="match status" value="1"/>
</dbReference>
<keyword evidence="7" id="KW-0067">ATP-binding</keyword>
<reference evidence="10 11" key="1">
    <citation type="submission" date="2020-03" db="EMBL/GenBank/DDBJ databases">
        <title>Draft Genome Sequence of 2-Methylisoborneol Producing Pseudanabaena yagii Strain GIHE-NHR1 Isolated from North Han River in South Korea.</title>
        <authorList>
            <person name="Jeong J."/>
        </authorList>
    </citation>
    <scope>NUCLEOTIDE SEQUENCE [LARGE SCALE GENOMIC DNA]</scope>
    <source>
        <strain evidence="10 11">GIHE-NHR1</strain>
    </source>
</reference>
<evidence type="ECO:0000313" key="11">
    <source>
        <dbReference type="Proteomes" id="UP000738376"/>
    </source>
</evidence>
<evidence type="ECO:0000256" key="2">
    <source>
        <dbReference type="ARBA" id="ARBA00012438"/>
    </source>
</evidence>
<evidence type="ECO:0000256" key="5">
    <source>
        <dbReference type="ARBA" id="ARBA00022741"/>
    </source>
</evidence>
<dbReference type="InterPro" id="IPR003594">
    <property type="entry name" value="HATPase_dom"/>
</dbReference>
<dbReference type="PANTHER" id="PTHR43065">
    <property type="entry name" value="SENSOR HISTIDINE KINASE"/>
    <property type="match status" value="1"/>
</dbReference>
<protein>
    <recommendedName>
        <fullName evidence="2">histidine kinase</fullName>
        <ecNumber evidence="2">2.7.13.3</ecNumber>
    </recommendedName>
</protein>
<dbReference type="EMBL" id="JAAVJL010000001">
    <property type="protein sequence ID" value="NMF57944.1"/>
    <property type="molecule type" value="Genomic_DNA"/>
</dbReference>
<dbReference type="Gene3D" id="3.30.565.10">
    <property type="entry name" value="Histidine kinase-like ATPase, C-terminal domain"/>
    <property type="match status" value="2"/>
</dbReference>
<dbReference type="PROSITE" id="PS50109">
    <property type="entry name" value="HIS_KIN"/>
    <property type="match status" value="1"/>
</dbReference>
<keyword evidence="8" id="KW-0902">Two-component regulatory system</keyword>
<gene>
    <name evidence="10" type="ORF">HC246_07890</name>
</gene>
<comment type="caution">
    <text evidence="10">The sequence shown here is derived from an EMBL/GenBank/DDBJ whole genome shotgun (WGS) entry which is preliminary data.</text>
</comment>
<name>A0ABX1LT20_9CYAN</name>
<organism evidence="10 11">
    <name type="scientific">Pseudanabaena yagii GIHE-NHR1</name>
    <dbReference type="NCBI Taxonomy" id="2722753"/>
    <lineage>
        <taxon>Bacteria</taxon>
        <taxon>Bacillati</taxon>
        <taxon>Cyanobacteriota</taxon>
        <taxon>Cyanophyceae</taxon>
        <taxon>Pseudanabaenales</taxon>
        <taxon>Pseudanabaenaceae</taxon>
        <taxon>Pseudanabaena</taxon>
        <taxon>Pseudanabaena yagii</taxon>
    </lineage>
</organism>
<evidence type="ECO:0000259" key="9">
    <source>
        <dbReference type="PROSITE" id="PS50109"/>
    </source>
</evidence>
<keyword evidence="4" id="KW-0808">Transferase</keyword>
<accession>A0ABX1LT20</accession>
<keyword evidence="5" id="KW-0547">Nucleotide-binding</keyword>
<dbReference type="RefSeq" id="WP_169362905.1">
    <property type="nucleotide sequence ID" value="NZ_JAAVJL010000001.1"/>
</dbReference>
<feature type="domain" description="Histidine kinase" evidence="9">
    <location>
        <begin position="484"/>
        <end position="704"/>
    </location>
</feature>
<dbReference type="PANTHER" id="PTHR43065:SF10">
    <property type="entry name" value="PEROXIDE STRESS-ACTIVATED HISTIDINE KINASE MAK3"/>
    <property type="match status" value="1"/>
</dbReference>
<keyword evidence="11" id="KW-1185">Reference proteome</keyword>
<dbReference type="PRINTS" id="PR00344">
    <property type="entry name" value="BCTRLSENSOR"/>
</dbReference>
<keyword evidence="6 10" id="KW-0418">Kinase</keyword>
<dbReference type="SUPFAM" id="SSF55874">
    <property type="entry name" value="ATPase domain of HSP90 chaperone/DNA topoisomerase II/histidine kinase"/>
    <property type="match status" value="2"/>
</dbReference>
<dbReference type="SMART" id="SM00387">
    <property type="entry name" value="HATPase_c"/>
    <property type="match status" value="1"/>
</dbReference>
<evidence type="ECO:0000313" key="10">
    <source>
        <dbReference type="EMBL" id="NMF57944.1"/>
    </source>
</evidence>
<dbReference type="GO" id="GO:0016301">
    <property type="term" value="F:kinase activity"/>
    <property type="evidence" value="ECO:0007669"/>
    <property type="project" value="UniProtKB-KW"/>
</dbReference>
<dbReference type="Proteomes" id="UP000738376">
    <property type="component" value="Unassembled WGS sequence"/>
</dbReference>
<keyword evidence="3" id="KW-0597">Phosphoprotein</keyword>
<evidence type="ECO:0000256" key="6">
    <source>
        <dbReference type="ARBA" id="ARBA00022777"/>
    </source>
</evidence>
<dbReference type="InterPro" id="IPR036890">
    <property type="entry name" value="HATPase_C_sf"/>
</dbReference>